<evidence type="ECO:0000313" key="2">
    <source>
        <dbReference type="Proteomes" id="UP000053240"/>
    </source>
</evidence>
<accession>A0A194R413</accession>
<organism evidence="1 2">
    <name type="scientific">Papilio machaon</name>
    <name type="common">Old World swallowtail butterfly</name>
    <dbReference type="NCBI Taxonomy" id="76193"/>
    <lineage>
        <taxon>Eukaryota</taxon>
        <taxon>Metazoa</taxon>
        <taxon>Ecdysozoa</taxon>
        <taxon>Arthropoda</taxon>
        <taxon>Hexapoda</taxon>
        <taxon>Insecta</taxon>
        <taxon>Pterygota</taxon>
        <taxon>Neoptera</taxon>
        <taxon>Endopterygota</taxon>
        <taxon>Lepidoptera</taxon>
        <taxon>Glossata</taxon>
        <taxon>Ditrysia</taxon>
        <taxon>Papilionoidea</taxon>
        <taxon>Papilionidae</taxon>
        <taxon>Papilioninae</taxon>
        <taxon>Papilio</taxon>
    </lineage>
</organism>
<protein>
    <submittedName>
        <fullName evidence="1">Uncharacterized protein</fullName>
    </submittedName>
</protein>
<name>A0A194R413_PAPMA</name>
<dbReference type="EMBL" id="KQ460779">
    <property type="protein sequence ID" value="KPJ12264.1"/>
    <property type="molecule type" value="Genomic_DNA"/>
</dbReference>
<dbReference type="Proteomes" id="UP000053240">
    <property type="component" value="Unassembled WGS sequence"/>
</dbReference>
<gene>
    <name evidence="1" type="ORF">RR48_11520</name>
</gene>
<keyword evidence="2" id="KW-1185">Reference proteome</keyword>
<proteinExistence type="predicted"/>
<sequence>MPAPDYSVELELGEPAEQLLEHARLHCGEDDSTRLQAIYELKDIIYVTVCLEEAFTVSPDLRWPGADGA</sequence>
<dbReference type="AlphaFoldDB" id="A0A194R413"/>
<dbReference type="InParanoid" id="A0A194R413"/>
<reference evidence="1 2" key="1">
    <citation type="journal article" date="2015" name="Nat. Commun.">
        <title>Outbred genome sequencing and CRISPR/Cas9 gene editing in butterflies.</title>
        <authorList>
            <person name="Li X."/>
            <person name="Fan D."/>
            <person name="Zhang W."/>
            <person name="Liu G."/>
            <person name="Zhang L."/>
            <person name="Zhao L."/>
            <person name="Fang X."/>
            <person name="Chen L."/>
            <person name="Dong Y."/>
            <person name="Chen Y."/>
            <person name="Ding Y."/>
            <person name="Zhao R."/>
            <person name="Feng M."/>
            <person name="Zhu Y."/>
            <person name="Feng Y."/>
            <person name="Jiang X."/>
            <person name="Zhu D."/>
            <person name="Xiang H."/>
            <person name="Feng X."/>
            <person name="Li S."/>
            <person name="Wang J."/>
            <person name="Zhang G."/>
            <person name="Kronforst M.R."/>
            <person name="Wang W."/>
        </authorList>
    </citation>
    <scope>NUCLEOTIDE SEQUENCE [LARGE SCALE GENOMIC DNA]</scope>
    <source>
        <strain evidence="1">Ya'a_city_454_Pm</strain>
        <tissue evidence="1">Whole body</tissue>
    </source>
</reference>
<evidence type="ECO:0000313" key="1">
    <source>
        <dbReference type="EMBL" id="KPJ12264.1"/>
    </source>
</evidence>